<protein>
    <recommendedName>
        <fullName evidence="10">Membrane-spanning 4-domains subfamily A member 14</fullName>
    </recommendedName>
</protein>
<keyword evidence="9" id="KW-1185">Reference proteome</keyword>
<evidence type="ECO:0000256" key="3">
    <source>
        <dbReference type="ARBA" id="ARBA00022692"/>
    </source>
</evidence>
<reference evidence="8" key="2">
    <citation type="submission" date="2025-09" db="UniProtKB">
        <authorList>
            <consortium name="Ensembl"/>
        </authorList>
    </citation>
    <scope>IDENTIFICATION</scope>
</reference>
<accession>A0A8C9PGR1</accession>
<reference evidence="8" key="1">
    <citation type="submission" date="2025-08" db="UniProtKB">
        <authorList>
            <consortium name="Ensembl"/>
        </authorList>
    </citation>
    <scope>IDENTIFICATION</scope>
</reference>
<keyword evidence="3 7" id="KW-0812">Transmembrane</keyword>
<dbReference type="Ensembl" id="ENSSDAT00000011892.1">
    <property type="protein sequence ID" value="ENSSDAP00000010480.1"/>
    <property type="gene ID" value="ENSSDAG00000009507.1"/>
</dbReference>
<name>A0A8C9PGR1_SPEDA</name>
<dbReference type="InterPro" id="IPR030417">
    <property type="entry name" value="MS4A"/>
</dbReference>
<feature type="compositionally biased region" description="Basic residues" evidence="6">
    <location>
        <begin position="418"/>
        <end position="435"/>
    </location>
</feature>
<evidence type="ECO:0000256" key="7">
    <source>
        <dbReference type="SAM" id="Phobius"/>
    </source>
</evidence>
<comment type="subcellular location">
    <subcellularLocation>
        <location evidence="1">Membrane</location>
        <topology evidence="1">Multi-pass membrane protein</topology>
    </subcellularLocation>
</comment>
<proteinExistence type="inferred from homology"/>
<dbReference type="GO" id="GO:0005886">
    <property type="term" value="C:plasma membrane"/>
    <property type="evidence" value="ECO:0007669"/>
    <property type="project" value="TreeGrafter"/>
</dbReference>
<evidence type="ECO:0000256" key="5">
    <source>
        <dbReference type="ARBA" id="ARBA00023136"/>
    </source>
</evidence>
<evidence type="ECO:0000256" key="6">
    <source>
        <dbReference type="SAM" id="MobiDB-lite"/>
    </source>
</evidence>
<evidence type="ECO:0000256" key="2">
    <source>
        <dbReference type="ARBA" id="ARBA00009565"/>
    </source>
</evidence>
<feature type="compositionally biased region" description="Basic and acidic residues" evidence="6">
    <location>
        <begin position="500"/>
        <end position="524"/>
    </location>
</feature>
<dbReference type="InterPro" id="IPR007237">
    <property type="entry name" value="CD20-like"/>
</dbReference>
<feature type="compositionally biased region" description="Basic and acidic residues" evidence="6">
    <location>
        <begin position="407"/>
        <end position="417"/>
    </location>
</feature>
<keyword evidence="5 7" id="KW-0472">Membrane</keyword>
<feature type="compositionally biased region" description="Polar residues" evidence="6">
    <location>
        <begin position="554"/>
        <end position="566"/>
    </location>
</feature>
<dbReference type="AlphaFoldDB" id="A0A8C9PGR1"/>
<dbReference type="GO" id="GO:0007166">
    <property type="term" value="P:cell surface receptor signaling pathway"/>
    <property type="evidence" value="ECO:0007669"/>
    <property type="project" value="TreeGrafter"/>
</dbReference>
<evidence type="ECO:0000313" key="8">
    <source>
        <dbReference type="Ensembl" id="ENSSDAP00000010480.1"/>
    </source>
</evidence>
<dbReference type="Pfam" id="PF04103">
    <property type="entry name" value="CD20"/>
    <property type="match status" value="1"/>
</dbReference>
<dbReference type="PANTHER" id="PTHR23320">
    <property type="entry name" value="MEMBRANE-SPANNING 4-DOMAINS SUBFAMILY A MS4A -RELATED"/>
    <property type="match status" value="1"/>
</dbReference>
<comment type="similarity">
    <text evidence="2">Belongs to the MS4A family.</text>
</comment>
<evidence type="ECO:0008006" key="10">
    <source>
        <dbReference type="Google" id="ProtNLM"/>
    </source>
</evidence>
<dbReference type="PANTHER" id="PTHR23320:SF10">
    <property type="entry name" value="MEMBRANE-SPANNING 4-DOMAINS SUBFAMILY A MEMBER 14"/>
    <property type="match status" value="1"/>
</dbReference>
<feature type="compositionally biased region" description="Polar residues" evidence="6">
    <location>
        <begin position="643"/>
        <end position="665"/>
    </location>
</feature>
<organism evidence="8 9">
    <name type="scientific">Spermophilus dauricus</name>
    <name type="common">Daurian ground squirrel</name>
    <dbReference type="NCBI Taxonomy" id="99837"/>
    <lineage>
        <taxon>Eukaryota</taxon>
        <taxon>Metazoa</taxon>
        <taxon>Chordata</taxon>
        <taxon>Craniata</taxon>
        <taxon>Vertebrata</taxon>
        <taxon>Euteleostomi</taxon>
        <taxon>Mammalia</taxon>
        <taxon>Eutheria</taxon>
        <taxon>Euarchontoglires</taxon>
        <taxon>Glires</taxon>
        <taxon>Rodentia</taxon>
        <taxon>Sciuromorpha</taxon>
        <taxon>Sciuridae</taxon>
        <taxon>Xerinae</taxon>
        <taxon>Marmotini</taxon>
        <taxon>Spermophilus</taxon>
    </lineage>
</organism>
<evidence type="ECO:0000256" key="4">
    <source>
        <dbReference type="ARBA" id="ARBA00022989"/>
    </source>
</evidence>
<feature type="transmembrane region" description="Helical" evidence="7">
    <location>
        <begin position="82"/>
        <end position="99"/>
    </location>
</feature>
<feature type="region of interest" description="Disordered" evidence="6">
    <location>
        <begin position="407"/>
        <end position="468"/>
    </location>
</feature>
<feature type="region of interest" description="Disordered" evidence="6">
    <location>
        <begin position="486"/>
        <end position="625"/>
    </location>
</feature>
<evidence type="ECO:0000256" key="1">
    <source>
        <dbReference type="ARBA" id="ARBA00004141"/>
    </source>
</evidence>
<feature type="compositionally biased region" description="Polar residues" evidence="6">
    <location>
        <begin position="613"/>
        <end position="625"/>
    </location>
</feature>
<keyword evidence="4 7" id="KW-1133">Transmembrane helix</keyword>
<feature type="transmembrane region" description="Helical" evidence="7">
    <location>
        <begin position="111"/>
        <end position="130"/>
    </location>
</feature>
<feature type="transmembrane region" description="Helical" evidence="7">
    <location>
        <begin position="44"/>
        <end position="70"/>
    </location>
</feature>
<evidence type="ECO:0000313" key="9">
    <source>
        <dbReference type="Proteomes" id="UP000694422"/>
    </source>
</evidence>
<dbReference type="Proteomes" id="UP000694422">
    <property type="component" value="Unplaced"/>
</dbReference>
<sequence length="672" mass="76139">MGESSQEKRGADVITVHPNETVLAALPFGPHVSLLDFLKGEPKILGGIQILLALIMVGLGTVLLFGYIGLSKIFPLIFLSGYPFWGAFIFFLTGSLTVINEKLKNTQVSIVTMNVISSAVAVAGIALILISFTHQHKFCQMLSLDGSCVLGKTFFIVVFFLPSDVTPNSEQLYPEENTVLQFELQEESPRIDKTLNRQTVFIGGYSFFKLRVLKSPLVHHCMLPTCNKCKGSKSTSSAPIPEEDNLNDQDMQYVTTQSTQTETQLPQKKALPTKDFLAPPVQTFQALPADDLPSQALLIEAPPEPVMLYATPPSHISQSFDLTFEDMPSQDVLTEERPSQDTIFQEIASTQTTLQDTVNNALSAQATPSYSIRSSKIKQPSQDLEPQRQQSLEMLYRDIRAEVMEQTREWKSQDQHPRHFFSFHKPKDGKHHRKRFSLELPGKSKQSPRRYSLDLQSKGRQSLKRKSLDQKIKAWLSARRQSLKKQAKYTQTTEQFSEESAEHLQTEGKPFPKEQSKHREDKEQQVAMEQIPKKQTQVKQAEDQQVQEEESPKEQSQNRQANTPQVQIRKPLKQMYQDSDTSSQEHKDGQFLPKPSLQWKPTNLQLEEMNPDFQPSSSHSLVQDTDLNYLSNLDSEQEVQHYASASSNSYKDLNITSSSCWSKEQPQSEESD</sequence>
<feature type="region of interest" description="Disordered" evidence="6">
    <location>
        <begin position="640"/>
        <end position="672"/>
    </location>
</feature>
<feature type="region of interest" description="Disordered" evidence="6">
    <location>
        <begin position="365"/>
        <end position="388"/>
    </location>
</feature>